<name>A0A1Y1Y8Z4_9FUNG</name>
<dbReference type="OrthoDB" id="96314at2759"/>
<dbReference type="Proteomes" id="UP000193498">
    <property type="component" value="Unassembled WGS sequence"/>
</dbReference>
<evidence type="ECO:0000256" key="3">
    <source>
        <dbReference type="ARBA" id="ARBA00022801"/>
    </source>
</evidence>
<dbReference type="FunCoup" id="A0A1Y1Y8Z4">
    <property type="interactions" value="1"/>
</dbReference>
<evidence type="ECO:0000313" key="7">
    <source>
        <dbReference type="EMBL" id="ORX94490.1"/>
    </source>
</evidence>
<evidence type="ECO:0000256" key="5">
    <source>
        <dbReference type="PIRSR" id="PIRSR036666-50"/>
    </source>
</evidence>
<dbReference type="InterPro" id="IPR012251">
    <property type="entry name" value="GlcNAc_6-SO4ase"/>
</dbReference>
<evidence type="ECO:0000259" key="6">
    <source>
        <dbReference type="Pfam" id="PF00884"/>
    </source>
</evidence>
<dbReference type="InParanoid" id="A0A1Y1Y8Z4"/>
<keyword evidence="3" id="KW-0378">Hydrolase</keyword>
<sequence length="470" mass="53535">MPRVHKYITTQGTSFNHHYISTAICCPSRVSFWTGQFPHNHNVTDESPPHGGYPKFLSRQLDSNYLPLWLDQAGYSNYYLGKFINGVDARNPGPPKGWTHFEPLVAPWIYQYLNPTFSLNGAPFEAHDGEYQTDVILNKTLNILDTLASSDKPFLFTVSPVAPHDTVTVNTNSGAAEFYPPVPAKRHEALFKDLKVPRKPNFNPKHQDKPSWLKTLPYLNQTRLDDLDEHYRLRIRSLQAVDELVEKVIKKLEKQGQLDNTYIIYTTDNGYHLGHHRLGAGKGTPYEEDVNIPFIIRGPGVAKGEISKAFTTHTHVAATILDLAGLPVPAHLDASPMPVLRRPHTKYDVTEAFNVEFWSNTFFEDTWERFSNNSYKAVRVIGDGYNYYYSTWCTGEHELDARLLDRLNALLNVLRDCQGDTCRHPWGVLHPDGSVRNLKQALRSRHDSYYAGLPVWKFITCKVCNGPLED</sequence>
<dbReference type="PANTHER" id="PTHR43108:SF8">
    <property type="entry name" value="SD21168P"/>
    <property type="match status" value="1"/>
</dbReference>
<feature type="modified residue" description="3-oxoalanine (Cys)" evidence="5">
    <location>
        <position position="25"/>
    </location>
</feature>
<organism evidence="7 8">
    <name type="scientific">Basidiobolus meristosporus CBS 931.73</name>
    <dbReference type="NCBI Taxonomy" id="1314790"/>
    <lineage>
        <taxon>Eukaryota</taxon>
        <taxon>Fungi</taxon>
        <taxon>Fungi incertae sedis</taxon>
        <taxon>Zoopagomycota</taxon>
        <taxon>Entomophthoromycotina</taxon>
        <taxon>Basidiobolomycetes</taxon>
        <taxon>Basidiobolales</taxon>
        <taxon>Basidiobolaceae</taxon>
        <taxon>Basidiobolus</taxon>
    </lineage>
</organism>
<keyword evidence="8" id="KW-1185">Reference proteome</keyword>
<protein>
    <submittedName>
        <fullName evidence="7">Alkaline phosphatase-like protein</fullName>
    </submittedName>
</protein>
<gene>
    <name evidence="7" type="ORF">K493DRAFT_324820</name>
</gene>
<dbReference type="PIRSF" id="PIRSF036666">
    <property type="entry name" value="G6S"/>
    <property type="match status" value="1"/>
</dbReference>
<dbReference type="PANTHER" id="PTHR43108">
    <property type="entry name" value="N-ACETYLGLUCOSAMINE-6-SULFATASE FAMILY MEMBER"/>
    <property type="match status" value="1"/>
</dbReference>
<dbReference type="PROSITE" id="PS00523">
    <property type="entry name" value="SULFATASE_1"/>
    <property type="match status" value="1"/>
</dbReference>
<accession>A0A1Y1Y8Z4</accession>
<comment type="caution">
    <text evidence="7">The sequence shown here is derived from an EMBL/GenBank/DDBJ whole genome shotgun (WGS) entry which is preliminary data.</text>
</comment>
<dbReference type="GO" id="GO:0030203">
    <property type="term" value="P:glycosaminoglycan metabolic process"/>
    <property type="evidence" value="ECO:0007669"/>
    <property type="project" value="InterPro"/>
</dbReference>
<dbReference type="AlphaFoldDB" id="A0A1Y1Y8Z4"/>
<evidence type="ECO:0000313" key="8">
    <source>
        <dbReference type="Proteomes" id="UP000193498"/>
    </source>
</evidence>
<dbReference type="InterPro" id="IPR017850">
    <property type="entry name" value="Alkaline_phosphatase_core_sf"/>
</dbReference>
<dbReference type="EMBL" id="MCFE01000203">
    <property type="protein sequence ID" value="ORX94490.1"/>
    <property type="molecule type" value="Genomic_DNA"/>
</dbReference>
<dbReference type="STRING" id="1314790.A0A1Y1Y8Z4"/>
<proteinExistence type="inferred from homology"/>
<evidence type="ECO:0000256" key="2">
    <source>
        <dbReference type="ARBA" id="ARBA00022729"/>
    </source>
</evidence>
<dbReference type="CDD" id="cd16147">
    <property type="entry name" value="G6S"/>
    <property type="match status" value="1"/>
</dbReference>
<keyword evidence="4" id="KW-0325">Glycoprotein</keyword>
<evidence type="ECO:0000256" key="1">
    <source>
        <dbReference type="ARBA" id="ARBA00008779"/>
    </source>
</evidence>
<dbReference type="GO" id="GO:0005539">
    <property type="term" value="F:glycosaminoglycan binding"/>
    <property type="evidence" value="ECO:0007669"/>
    <property type="project" value="TreeGrafter"/>
</dbReference>
<dbReference type="GO" id="GO:0008449">
    <property type="term" value="F:N-acetylglucosamine-6-sulfatase activity"/>
    <property type="evidence" value="ECO:0007669"/>
    <property type="project" value="InterPro"/>
</dbReference>
<dbReference type="SUPFAM" id="SSF53649">
    <property type="entry name" value="Alkaline phosphatase-like"/>
    <property type="match status" value="1"/>
</dbReference>
<comment type="similarity">
    <text evidence="1">Belongs to the sulfatase family.</text>
</comment>
<dbReference type="InterPro" id="IPR024607">
    <property type="entry name" value="Sulfatase_CS"/>
</dbReference>
<evidence type="ECO:0000256" key="4">
    <source>
        <dbReference type="ARBA" id="ARBA00023180"/>
    </source>
</evidence>
<comment type="PTM">
    <text evidence="5">The conversion to 3-oxoalanine (also known as C-formylglycine, FGly), of a serine or cysteine residue in prokaryotes and of a cysteine residue in eukaryotes, is critical for catalytic activity.</text>
</comment>
<keyword evidence="2" id="KW-0732">Signal</keyword>
<dbReference type="InterPro" id="IPR000917">
    <property type="entry name" value="Sulfatase_N"/>
</dbReference>
<feature type="domain" description="Sulfatase N-terminal" evidence="6">
    <location>
        <begin position="2"/>
        <end position="325"/>
    </location>
</feature>
<dbReference type="Pfam" id="PF00884">
    <property type="entry name" value="Sulfatase"/>
    <property type="match status" value="1"/>
</dbReference>
<dbReference type="Gene3D" id="3.40.720.10">
    <property type="entry name" value="Alkaline Phosphatase, subunit A"/>
    <property type="match status" value="1"/>
</dbReference>
<reference evidence="7 8" key="1">
    <citation type="submission" date="2016-07" db="EMBL/GenBank/DDBJ databases">
        <title>Pervasive Adenine N6-methylation of Active Genes in Fungi.</title>
        <authorList>
            <consortium name="DOE Joint Genome Institute"/>
            <person name="Mondo S.J."/>
            <person name="Dannebaum R.O."/>
            <person name="Kuo R.C."/>
            <person name="Labutti K."/>
            <person name="Haridas S."/>
            <person name="Kuo A."/>
            <person name="Salamov A."/>
            <person name="Ahrendt S.R."/>
            <person name="Lipzen A."/>
            <person name="Sullivan W."/>
            <person name="Andreopoulos W.B."/>
            <person name="Clum A."/>
            <person name="Lindquist E."/>
            <person name="Daum C."/>
            <person name="Ramamoorthy G.K."/>
            <person name="Gryganskyi A."/>
            <person name="Culley D."/>
            <person name="Magnuson J.K."/>
            <person name="James T.Y."/>
            <person name="O'Malley M.A."/>
            <person name="Stajich J.E."/>
            <person name="Spatafora J.W."/>
            <person name="Visel A."/>
            <person name="Grigoriev I.V."/>
        </authorList>
    </citation>
    <scope>NUCLEOTIDE SEQUENCE [LARGE SCALE GENOMIC DNA]</scope>
    <source>
        <strain evidence="7 8">CBS 931.73</strain>
    </source>
</reference>